<dbReference type="Gene3D" id="1.10.260.40">
    <property type="entry name" value="lambda repressor-like DNA-binding domains"/>
    <property type="match status" value="1"/>
</dbReference>
<organism evidence="6 7">
    <name type="scientific">Allorhizobium terrae</name>
    <dbReference type="NCBI Taxonomy" id="1848972"/>
    <lineage>
        <taxon>Bacteria</taxon>
        <taxon>Pseudomonadati</taxon>
        <taxon>Pseudomonadota</taxon>
        <taxon>Alphaproteobacteria</taxon>
        <taxon>Hyphomicrobiales</taxon>
        <taxon>Rhizobiaceae</taxon>
        <taxon>Rhizobium/Agrobacterium group</taxon>
        <taxon>Allorhizobium</taxon>
    </lineage>
</organism>
<name>A0A4S3ZS37_9HYPH</name>
<evidence type="ECO:0000313" key="6">
    <source>
        <dbReference type="EMBL" id="THF48377.1"/>
    </source>
</evidence>
<dbReference type="Proteomes" id="UP000310754">
    <property type="component" value="Unassembled WGS sequence"/>
</dbReference>
<dbReference type="InterPro" id="IPR000843">
    <property type="entry name" value="HTH_LacI"/>
</dbReference>
<dbReference type="PANTHER" id="PTHR30146">
    <property type="entry name" value="LACI-RELATED TRANSCRIPTIONAL REPRESSOR"/>
    <property type="match status" value="1"/>
</dbReference>
<dbReference type="CDD" id="cd01392">
    <property type="entry name" value="HTH_LacI"/>
    <property type="match status" value="1"/>
</dbReference>
<dbReference type="Gene3D" id="3.40.50.2300">
    <property type="match status" value="2"/>
</dbReference>
<dbReference type="InterPro" id="IPR010982">
    <property type="entry name" value="Lambda_DNA-bd_dom_sf"/>
</dbReference>
<gene>
    <name evidence="6" type="ORF">E6C51_15895</name>
</gene>
<dbReference type="GO" id="GO:0003700">
    <property type="term" value="F:DNA-binding transcription factor activity"/>
    <property type="evidence" value="ECO:0007669"/>
    <property type="project" value="TreeGrafter"/>
</dbReference>
<feature type="domain" description="HTH lacI-type" evidence="5">
    <location>
        <begin position="19"/>
        <end position="73"/>
    </location>
</feature>
<keyword evidence="4" id="KW-0804">Transcription</keyword>
<comment type="caution">
    <text evidence="6">The sequence shown here is derived from an EMBL/GenBank/DDBJ whole genome shotgun (WGS) entry which is preliminary data.</text>
</comment>
<evidence type="ECO:0000256" key="2">
    <source>
        <dbReference type="ARBA" id="ARBA00023015"/>
    </source>
</evidence>
<dbReference type="SUPFAM" id="SSF47413">
    <property type="entry name" value="lambda repressor-like DNA-binding domains"/>
    <property type="match status" value="1"/>
</dbReference>
<dbReference type="EMBL" id="SSOA01000009">
    <property type="protein sequence ID" value="THF48377.1"/>
    <property type="molecule type" value="Genomic_DNA"/>
</dbReference>
<dbReference type="InterPro" id="IPR046335">
    <property type="entry name" value="LacI/GalR-like_sensor"/>
</dbReference>
<dbReference type="PANTHER" id="PTHR30146:SF95">
    <property type="entry name" value="RIBOSE OPERON REPRESSOR"/>
    <property type="match status" value="1"/>
</dbReference>
<dbReference type="SUPFAM" id="SSF53822">
    <property type="entry name" value="Periplasmic binding protein-like I"/>
    <property type="match status" value="1"/>
</dbReference>
<proteinExistence type="predicted"/>
<dbReference type="AlphaFoldDB" id="A0A4S3ZS37"/>
<evidence type="ECO:0000259" key="5">
    <source>
        <dbReference type="PROSITE" id="PS50932"/>
    </source>
</evidence>
<accession>A0A4S3ZS37</accession>
<dbReference type="CDD" id="cd06278">
    <property type="entry name" value="PBP1_LacI-like"/>
    <property type="match status" value="1"/>
</dbReference>
<evidence type="ECO:0000256" key="3">
    <source>
        <dbReference type="ARBA" id="ARBA00023125"/>
    </source>
</evidence>
<dbReference type="SMART" id="SM00354">
    <property type="entry name" value="HTH_LACI"/>
    <property type="match status" value="1"/>
</dbReference>
<keyword evidence="2" id="KW-0805">Transcription regulation</keyword>
<evidence type="ECO:0000313" key="7">
    <source>
        <dbReference type="Proteomes" id="UP000310754"/>
    </source>
</evidence>
<dbReference type="Pfam" id="PF13377">
    <property type="entry name" value="Peripla_BP_3"/>
    <property type="match status" value="1"/>
</dbReference>
<dbReference type="InterPro" id="IPR028082">
    <property type="entry name" value="Peripla_BP_I"/>
</dbReference>
<dbReference type="RefSeq" id="WP_190236680.1">
    <property type="nucleotide sequence ID" value="NZ_SSOA01000009.1"/>
</dbReference>
<keyword evidence="7" id="KW-1185">Reference proteome</keyword>
<keyword evidence="3 6" id="KW-0238">DNA-binding</keyword>
<dbReference type="GO" id="GO:0000976">
    <property type="term" value="F:transcription cis-regulatory region binding"/>
    <property type="evidence" value="ECO:0007669"/>
    <property type="project" value="TreeGrafter"/>
</dbReference>
<dbReference type="PROSITE" id="PS50932">
    <property type="entry name" value="HTH_LACI_2"/>
    <property type="match status" value="1"/>
</dbReference>
<evidence type="ECO:0000256" key="4">
    <source>
        <dbReference type="ARBA" id="ARBA00023163"/>
    </source>
</evidence>
<keyword evidence="1" id="KW-0678">Repressor</keyword>
<protein>
    <submittedName>
        <fullName evidence="6">LacI family DNA-binding transcriptional regulator</fullName>
    </submittedName>
</protein>
<reference evidence="6 7" key="1">
    <citation type="submission" date="2019-04" db="EMBL/GenBank/DDBJ databases">
        <title>Rhizobium terrae sp. nov., isolated from a paddy soil.</title>
        <authorList>
            <person name="Lin S.-Y."/>
            <person name="Hameed A."/>
            <person name="Huang H.-I."/>
            <person name="Young C.-C."/>
        </authorList>
    </citation>
    <scope>NUCLEOTIDE SEQUENCE [LARGE SCALE GENOMIC DNA]</scope>
    <source>
        <strain evidence="6 7">CC-HIH110</strain>
    </source>
</reference>
<evidence type="ECO:0000256" key="1">
    <source>
        <dbReference type="ARBA" id="ARBA00022491"/>
    </source>
</evidence>
<dbReference type="Pfam" id="PF00356">
    <property type="entry name" value="LacI"/>
    <property type="match status" value="1"/>
</dbReference>
<sequence length="347" mass="37158">MTPQTPGKNPRKTPERTIASAAEVAKLAGVSRSAVSRTFTPGASVSKQTRARVLAAAEALSYHVNHLARGLSQEKSRPVCILGADLKAPYPASLLDALTQRLQLAGRAVMVINTSDGEANADDALRQTLNYRASATIVLSGTPPSSLVETCVKSGQHVILINRAEQLDGADHITIDYAAAMNDAHHMLSRAGCTRMAIVSSTLASPSLIAREQLFMAAAERAGHICTLTRIGPTSYRTGAEAARQLLAVRDRPEGIFCVTDLIACGFMDAARQEFGLRIPQDMCVVGFEDIEMASWLGYRLTTFAQPMTRIVDAIADLLEHAGEDVGERQSLILGAAPVWRNSVRPA</sequence>